<keyword evidence="1" id="KW-0812">Transmembrane</keyword>
<proteinExistence type="predicted"/>
<evidence type="ECO:0000313" key="2">
    <source>
        <dbReference type="EMBL" id="CAD2201477.1"/>
    </source>
</evidence>
<name>A0A6V7XRX4_MELEN</name>
<accession>A0A6V7XRX4</accession>
<dbReference type="EMBL" id="CAJEWN010002016">
    <property type="protein sequence ID" value="CAD2201477.1"/>
    <property type="molecule type" value="Genomic_DNA"/>
</dbReference>
<gene>
    <name evidence="2" type="ORF">MENT_LOCUS55026</name>
</gene>
<protein>
    <submittedName>
        <fullName evidence="2">Uncharacterized protein</fullName>
    </submittedName>
</protein>
<feature type="transmembrane region" description="Helical" evidence="1">
    <location>
        <begin position="125"/>
        <end position="149"/>
    </location>
</feature>
<comment type="caution">
    <text evidence="2">The sequence shown here is derived from an EMBL/GenBank/DDBJ whole genome shotgun (WGS) entry which is preliminary data.</text>
</comment>
<evidence type="ECO:0000256" key="1">
    <source>
        <dbReference type="SAM" id="Phobius"/>
    </source>
</evidence>
<reference evidence="2 3" key="1">
    <citation type="submission" date="2020-08" db="EMBL/GenBank/DDBJ databases">
        <authorList>
            <person name="Koutsovoulos G."/>
            <person name="Danchin GJ E."/>
        </authorList>
    </citation>
    <scope>NUCLEOTIDE SEQUENCE [LARGE SCALE GENOMIC DNA]</scope>
</reference>
<evidence type="ECO:0000313" key="3">
    <source>
        <dbReference type="Proteomes" id="UP000580250"/>
    </source>
</evidence>
<feature type="transmembrane region" description="Helical" evidence="1">
    <location>
        <begin position="62"/>
        <end position="80"/>
    </location>
</feature>
<sequence>MNISLFCFPFDTIKTPKTLPNLPSTKKTTQTLLQIFFLFYRPRLFNNFFASSKISIMANSRILFSIIAFILLFINTSIFAKSIAVLDEEDQDEFLDPIVEKRRLSNIIEEMAGDDKRIKPTNWLMLLYVISIPIGVIVLILLAFGLPIYCYKSWEQSKKDEEKRRREKEKSISNKMAKKRKEEEIKKLEAQFMDSALFGSGAPFLKLDGAEELPDSFVSEQSTTERVELERFRKAIPVDKRIDDMEEVPSLDGLKRPNRGAMRE</sequence>
<keyword evidence="1" id="KW-1133">Transmembrane helix</keyword>
<dbReference type="Proteomes" id="UP000580250">
    <property type="component" value="Unassembled WGS sequence"/>
</dbReference>
<organism evidence="2 3">
    <name type="scientific">Meloidogyne enterolobii</name>
    <name type="common">Root-knot nematode worm</name>
    <name type="synonym">Meloidogyne mayaguensis</name>
    <dbReference type="NCBI Taxonomy" id="390850"/>
    <lineage>
        <taxon>Eukaryota</taxon>
        <taxon>Metazoa</taxon>
        <taxon>Ecdysozoa</taxon>
        <taxon>Nematoda</taxon>
        <taxon>Chromadorea</taxon>
        <taxon>Rhabditida</taxon>
        <taxon>Tylenchina</taxon>
        <taxon>Tylenchomorpha</taxon>
        <taxon>Tylenchoidea</taxon>
        <taxon>Meloidogynidae</taxon>
        <taxon>Meloidogyninae</taxon>
        <taxon>Meloidogyne</taxon>
    </lineage>
</organism>
<dbReference type="AlphaFoldDB" id="A0A6V7XRX4"/>
<keyword evidence="1" id="KW-0472">Membrane</keyword>